<protein>
    <submittedName>
        <fullName evidence="4">Cyclin-dependent kinase 4 inhibitor C</fullName>
    </submittedName>
</protein>
<dbReference type="PROSITE" id="PS50297">
    <property type="entry name" value="ANK_REP_REGION"/>
    <property type="match status" value="2"/>
</dbReference>
<dbReference type="Proteomes" id="UP001228049">
    <property type="component" value="Unassembled WGS sequence"/>
</dbReference>
<evidence type="ECO:0000256" key="3">
    <source>
        <dbReference type="PROSITE-ProRule" id="PRU00023"/>
    </source>
</evidence>
<feature type="repeat" description="ANK" evidence="3">
    <location>
        <begin position="66"/>
        <end position="98"/>
    </location>
</feature>
<accession>A0AAD9F7Z4</accession>
<dbReference type="PANTHER" id="PTHR24201">
    <property type="entry name" value="ANK_REP_REGION DOMAIN-CONTAINING PROTEIN"/>
    <property type="match status" value="1"/>
</dbReference>
<dbReference type="InterPro" id="IPR002110">
    <property type="entry name" value="Ankyrin_rpt"/>
</dbReference>
<dbReference type="Pfam" id="PF12796">
    <property type="entry name" value="Ank_2"/>
    <property type="match status" value="1"/>
</dbReference>
<dbReference type="SUPFAM" id="SSF48403">
    <property type="entry name" value="Ankyrin repeat"/>
    <property type="match status" value="1"/>
</dbReference>
<dbReference type="AlphaFoldDB" id="A0AAD9F7Z4"/>
<keyword evidence="5" id="KW-1185">Reference proteome</keyword>
<evidence type="ECO:0000313" key="5">
    <source>
        <dbReference type="Proteomes" id="UP001228049"/>
    </source>
</evidence>
<dbReference type="PROSITE" id="PS50088">
    <property type="entry name" value="ANK_REPEAT"/>
    <property type="match status" value="2"/>
</dbReference>
<feature type="repeat" description="ANK" evidence="3">
    <location>
        <begin position="99"/>
        <end position="124"/>
    </location>
</feature>
<evidence type="ECO:0000256" key="2">
    <source>
        <dbReference type="ARBA" id="ARBA00023043"/>
    </source>
</evidence>
<dbReference type="Gene3D" id="1.25.40.20">
    <property type="entry name" value="Ankyrin repeat-containing domain"/>
    <property type="match status" value="1"/>
</dbReference>
<reference evidence="4" key="1">
    <citation type="submission" date="2023-04" db="EMBL/GenBank/DDBJ databases">
        <title>Chromosome-level genome of Chaenocephalus aceratus.</title>
        <authorList>
            <person name="Park H."/>
        </authorList>
    </citation>
    <scope>NUCLEOTIDE SEQUENCE</scope>
    <source>
        <strain evidence="4">DE</strain>
        <tissue evidence="4">Muscle</tissue>
    </source>
</reference>
<dbReference type="EMBL" id="JASDAP010000009">
    <property type="protein sequence ID" value="KAK1896343.1"/>
    <property type="molecule type" value="Genomic_DNA"/>
</dbReference>
<gene>
    <name evidence="4" type="ORF">KUDE01_015888</name>
</gene>
<name>A0AAD9F7Z4_DISEL</name>
<organism evidence="4 5">
    <name type="scientific">Dissostichus eleginoides</name>
    <name type="common">Patagonian toothfish</name>
    <name type="synonym">Dissostichus amissus</name>
    <dbReference type="NCBI Taxonomy" id="100907"/>
    <lineage>
        <taxon>Eukaryota</taxon>
        <taxon>Metazoa</taxon>
        <taxon>Chordata</taxon>
        <taxon>Craniata</taxon>
        <taxon>Vertebrata</taxon>
        <taxon>Euteleostomi</taxon>
        <taxon>Actinopterygii</taxon>
        <taxon>Neopterygii</taxon>
        <taxon>Teleostei</taxon>
        <taxon>Neoteleostei</taxon>
        <taxon>Acanthomorphata</taxon>
        <taxon>Eupercaria</taxon>
        <taxon>Perciformes</taxon>
        <taxon>Notothenioidei</taxon>
        <taxon>Nototheniidae</taxon>
        <taxon>Dissostichus</taxon>
    </lineage>
</organism>
<dbReference type="Pfam" id="PF00023">
    <property type="entry name" value="Ank"/>
    <property type="match status" value="1"/>
</dbReference>
<dbReference type="SMART" id="SM00248">
    <property type="entry name" value="ANK"/>
    <property type="match status" value="3"/>
</dbReference>
<dbReference type="PANTHER" id="PTHR24201:SF14">
    <property type="entry name" value="CYCLIN-DEPENDENT KINASE 4 INHIBITOR C-LIKE"/>
    <property type="match status" value="1"/>
</dbReference>
<dbReference type="InterPro" id="IPR050776">
    <property type="entry name" value="Ank_Repeat/CDKN_Inhibitor"/>
</dbReference>
<keyword evidence="1" id="KW-0677">Repeat</keyword>
<comment type="caution">
    <text evidence="4">The sequence shown here is derived from an EMBL/GenBank/DDBJ whole genome shotgun (WGS) entry which is preliminary data.</text>
</comment>
<evidence type="ECO:0000313" key="4">
    <source>
        <dbReference type="EMBL" id="KAK1896343.1"/>
    </source>
</evidence>
<sequence>MSDELCNAAARGKLPKVLELLQNGADVNGFNKYNRTALQVVNWACPDVVEALLSKGADFKIRDPVLALTPLHDAARAGYIGSVQKLVQFGADVNLCDEIGNVPLHLAAMEGNLEVIRLLIGRTALPWALNAEGYTAGGLAHKQNHMEAAKYIEDYLNSSECGDLP</sequence>
<dbReference type="InterPro" id="IPR036770">
    <property type="entry name" value="Ankyrin_rpt-contain_sf"/>
</dbReference>
<dbReference type="GO" id="GO:0005634">
    <property type="term" value="C:nucleus"/>
    <property type="evidence" value="ECO:0007669"/>
    <property type="project" value="TreeGrafter"/>
</dbReference>
<evidence type="ECO:0000256" key="1">
    <source>
        <dbReference type="ARBA" id="ARBA00022737"/>
    </source>
</evidence>
<proteinExistence type="predicted"/>
<keyword evidence="2 3" id="KW-0040">ANK repeat</keyword>